<dbReference type="PANTHER" id="PTHR30529:SF1">
    <property type="entry name" value="CYTOCHROME B561 HOMOLOG 2"/>
    <property type="match status" value="1"/>
</dbReference>
<keyword evidence="6 13" id="KW-0812">Transmembrane</keyword>
<evidence type="ECO:0000256" key="7">
    <source>
        <dbReference type="ARBA" id="ARBA00022723"/>
    </source>
</evidence>
<accession>A0A4P7NYQ3</accession>
<sequence>MKLSNTHTHYGWISIGFHWFLAVGLIGLFALGLWMVDLSFYSPWYHDAPAIHKSVGVLLVGIMILRFIWREVTPVPKAVSNQTPVLNKIAHIVHLLFYILVLVLGLSGYLISTAEGHGIEVFDWFTLPALGPQIENQADLAGDIHFWLAWTLIGFATLHALAALQHHFIHKDATLKRMLTPND</sequence>
<keyword evidence="10" id="KW-0408">Iron</keyword>
<dbReference type="SUPFAM" id="SSF81342">
    <property type="entry name" value="Transmembrane di-heme cytochromes"/>
    <property type="match status" value="1"/>
</dbReference>
<keyword evidence="5" id="KW-0349">Heme</keyword>
<evidence type="ECO:0000256" key="1">
    <source>
        <dbReference type="ARBA" id="ARBA00001970"/>
    </source>
</evidence>
<dbReference type="GO" id="GO:0046872">
    <property type="term" value="F:metal ion binding"/>
    <property type="evidence" value="ECO:0007669"/>
    <property type="project" value="UniProtKB-KW"/>
</dbReference>
<evidence type="ECO:0000256" key="11">
    <source>
        <dbReference type="ARBA" id="ARBA00023136"/>
    </source>
</evidence>
<keyword evidence="4" id="KW-1003">Cell membrane</keyword>
<keyword evidence="7" id="KW-0479">Metal-binding</keyword>
<evidence type="ECO:0000313" key="15">
    <source>
        <dbReference type="EMBL" id="QBZ82806.1"/>
    </source>
</evidence>
<comment type="subcellular location">
    <subcellularLocation>
        <location evidence="2">Cell membrane</location>
        <topology evidence="2">Multi-pass membrane protein</topology>
    </subcellularLocation>
</comment>
<proteinExistence type="inferred from homology"/>
<feature type="domain" description="Cytochrome b561 bacterial/Ni-hydrogenase" evidence="14">
    <location>
        <begin position="9"/>
        <end position="180"/>
    </location>
</feature>
<keyword evidence="3" id="KW-0813">Transport</keyword>
<keyword evidence="9 13" id="KW-1133">Transmembrane helix</keyword>
<dbReference type="GO" id="GO:0009055">
    <property type="term" value="F:electron transfer activity"/>
    <property type="evidence" value="ECO:0007669"/>
    <property type="project" value="InterPro"/>
</dbReference>
<protein>
    <submittedName>
        <fullName evidence="15">Cytochrome b561</fullName>
    </submittedName>
</protein>
<feature type="transmembrane region" description="Helical" evidence="13">
    <location>
        <begin position="50"/>
        <end position="69"/>
    </location>
</feature>
<evidence type="ECO:0000256" key="13">
    <source>
        <dbReference type="SAM" id="Phobius"/>
    </source>
</evidence>
<dbReference type="AlphaFoldDB" id="A0A4P7NYQ3"/>
<feature type="transmembrane region" description="Helical" evidence="13">
    <location>
        <begin position="89"/>
        <end position="111"/>
    </location>
</feature>
<dbReference type="EMBL" id="CP032096">
    <property type="protein sequence ID" value="QBZ82806.1"/>
    <property type="molecule type" value="Genomic_DNA"/>
</dbReference>
<keyword evidence="11 13" id="KW-0472">Membrane</keyword>
<comment type="similarity">
    <text evidence="12">Belongs to the cytochrome b561 family.</text>
</comment>
<evidence type="ECO:0000256" key="9">
    <source>
        <dbReference type="ARBA" id="ARBA00022989"/>
    </source>
</evidence>
<evidence type="ECO:0000256" key="12">
    <source>
        <dbReference type="ARBA" id="ARBA00037975"/>
    </source>
</evidence>
<evidence type="ECO:0000313" key="16">
    <source>
        <dbReference type="Proteomes" id="UP000296201"/>
    </source>
</evidence>
<evidence type="ECO:0000256" key="5">
    <source>
        <dbReference type="ARBA" id="ARBA00022617"/>
    </source>
</evidence>
<organism evidence="15 16">
    <name type="scientific">Hydrogenovibrio crunogenus</name>
    <dbReference type="NCBI Taxonomy" id="39765"/>
    <lineage>
        <taxon>Bacteria</taxon>
        <taxon>Pseudomonadati</taxon>
        <taxon>Pseudomonadota</taxon>
        <taxon>Gammaproteobacteria</taxon>
        <taxon>Thiotrichales</taxon>
        <taxon>Piscirickettsiaceae</taxon>
        <taxon>Hydrogenovibrio</taxon>
    </lineage>
</organism>
<comment type="cofactor">
    <cofactor evidence="1">
        <name>heme b</name>
        <dbReference type="ChEBI" id="CHEBI:60344"/>
    </cofactor>
</comment>
<evidence type="ECO:0000256" key="8">
    <source>
        <dbReference type="ARBA" id="ARBA00022982"/>
    </source>
</evidence>
<reference evidence="15 16" key="1">
    <citation type="submission" date="2018-08" db="EMBL/GenBank/DDBJ databases">
        <title>Horizontal acquisition of hydrogen conversion ability and other habitat adaptations in Hydrogenovibrio crunogenus strains.</title>
        <authorList>
            <person name="Gonnella G."/>
            <person name="Adam N."/>
            <person name="Perner M."/>
        </authorList>
    </citation>
    <scope>NUCLEOTIDE SEQUENCE [LARGE SCALE GENOMIC DNA]</scope>
    <source>
        <strain evidence="15 16">SP-41</strain>
    </source>
</reference>
<dbReference type="GO" id="GO:0005886">
    <property type="term" value="C:plasma membrane"/>
    <property type="evidence" value="ECO:0007669"/>
    <property type="project" value="UniProtKB-SubCell"/>
</dbReference>
<evidence type="ECO:0000259" key="14">
    <source>
        <dbReference type="Pfam" id="PF01292"/>
    </source>
</evidence>
<feature type="transmembrane region" description="Helical" evidence="13">
    <location>
        <begin position="12"/>
        <end position="35"/>
    </location>
</feature>
<keyword evidence="16" id="KW-1185">Reference proteome</keyword>
<gene>
    <name evidence="15" type="primary">yceJ_1</name>
    <name evidence="15" type="ORF">GHNINEIG_00843</name>
</gene>
<dbReference type="Pfam" id="PF01292">
    <property type="entry name" value="Ni_hydr_CYTB"/>
    <property type="match status" value="1"/>
</dbReference>
<dbReference type="GO" id="GO:0020037">
    <property type="term" value="F:heme binding"/>
    <property type="evidence" value="ECO:0007669"/>
    <property type="project" value="TreeGrafter"/>
</dbReference>
<keyword evidence="8" id="KW-0249">Electron transport</keyword>
<dbReference type="Proteomes" id="UP000296201">
    <property type="component" value="Chromosome"/>
</dbReference>
<evidence type="ECO:0000256" key="4">
    <source>
        <dbReference type="ARBA" id="ARBA00022475"/>
    </source>
</evidence>
<evidence type="ECO:0000256" key="6">
    <source>
        <dbReference type="ARBA" id="ARBA00022692"/>
    </source>
</evidence>
<feature type="transmembrane region" description="Helical" evidence="13">
    <location>
        <begin position="147"/>
        <end position="169"/>
    </location>
</feature>
<dbReference type="InterPro" id="IPR016174">
    <property type="entry name" value="Di-haem_cyt_TM"/>
</dbReference>
<name>A0A4P7NYQ3_9GAMM</name>
<dbReference type="PANTHER" id="PTHR30529">
    <property type="entry name" value="CYTOCHROME B561"/>
    <property type="match status" value="1"/>
</dbReference>
<dbReference type="GO" id="GO:0022904">
    <property type="term" value="P:respiratory electron transport chain"/>
    <property type="evidence" value="ECO:0007669"/>
    <property type="project" value="InterPro"/>
</dbReference>
<evidence type="ECO:0000256" key="10">
    <source>
        <dbReference type="ARBA" id="ARBA00023004"/>
    </source>
</evidence>
<dbReference type="OrthoDB" id="8589936at2"/>
<dbReference type="RefSeq" id="WP_135795479.1">
    <property type="nucleotide sequence ID" value="NZ_CP032096.1"/>
</dbReference>
<dbReference type="InterPro" id="IPR052168">
    <property type="entry name" value="Cytochrome_b561_oxidase"/>
</dbReference>
<evidence type="ECO:0000256" key="3">
    <source>
        <dbReference type="ARBA" id="ARBA00022448"/>
    </source>
</evidence>
<dbReference type="InterPro" id="IPR011577">
    <property type="entry name" value="Cyt_b561_bac/Ni-Hgenase"/>
</dbReference>
<evidence type="ECO:0000256" key="2">
    <source>
        <dbReference type="ARBA" id="ARBA00004651"/>
    </source>
</evidence>
<dbReference type="Gene3D" id="1.20.950.20">
    <property type="entry name" value="Transmembrane di-heme cytochromes, Chain C"/>
    <property type="match status" value="1"/>
</dbReference>